<evidence type="ECO:0000256" key="7">
    <source>
        <dbReference type="SAM" id="Phobius"/>
    </source>
</evidence>
<dbReference type="InterPro" id="IPR003856">
    <property type="entry name" value="LPS_length_determ_N"/>
</dbReference>
<dbReference type="InterPro" id="IPR050445">
    <property type="entry name" value="Bact_polysacc_biosynth/exp"/>
</dbReference>
<dbReference type="GO" id="GO:0005886">
    <property type="term" value="C:plasma membrane"/>
    <property type="evidence" value="ECO:0007669"/>
    <property type="project" value="UniProtKB-SubCell"/>
</dbReference>
<accession>A0A6C1AZI0</accession>
<evidence type="ECO:0000259" key="9">
    <source>
        <dbReference type="Pfam" id="PF13807"/>
    </source>
</evidence>
<dbReference type="GO" id="GO:0004713">
    <property type="term" value="F:protein tyrosine kinase activity"/>
    <property type="evidence" value="ECO:0007669"/>
    <property type="project" value="TreeGrafter"/>
</dbReference>
<dbReference type="KEGG" id="azq:G3580_03395"/>
<dbReference type="Pfam" id="PF13807">
    <property type="entry name" value="GNVR"/>
    <property type="match status" value="1"/>
</dbReference>
<evidence type="ECO:0000313" key="11">
    <source>
        <dbReference type="Proteomes" id="UP000501991"/>
    </source>
</evidence>
<keyword evidence="11" id="KW-1185">Reference proteome</keyword>
<dbReference type="RefSeq" id="WP_173763930.1">
    <property type="nucleotide sequence ID" value="NZ_CP048836.1"/>
</dbReference>
<comment type="subcellular location">
    <subcellularLocation>
        <location evidence="1">Cell membrane</location>
        <topology evidence="1">Multi-pass membrane protein</topology>
    </subcellularLocation>
</comment>
<evidence type="ECO:0000259" key="8">
    <source>
        <dbReference type="Pfam" id="PF02706"/>
    </source>
</evidence>
<feature type="transmembrane region" description="Helical" evidence="7">
    <location>
        <begin position="12"/>
        <end position="35"/>
    </location>
</feature>
<dbReference type="NCBIfam" id="TIGR03017">
    <property type="entry name" value="EpsF"/>
    <property type="match status" value="1"/>
</dbReference>
<gene>
    <name evidence="10" type="primary">epsF</name>
    <name evidence="10" type="ORF">G3580_03395</name>
</gene>
<protein>
    <submittedName>
        <fullName evidence="10">Chain length determinant protein EpsF</fullName>
    </submittedName>
</protein>
<evidence type="ECO:0000256" key="3">
    <source>
        <dbReference type="ARBA" id="ARBA00022692"/>
    </source>
</evidence>
<dbReference type="InterPro" id="IPR032807">
    <property type="entry name" value="GNVR"/>
</dbReference>
<reference evidence="10 11" key="1">
    <citation type="submission" date="2020-02" db="EMBL/GenBank/DDBJ databases">
        <title>Nitrogenibacter mangrovi gen. nov., sp. nov. isolated from mangrove sediment, a denitrifying betaproteobacterium.</title>
        <authorList>
            <person name="Liao H."/>
            <person name="Tian Y."/>
        </authorList>
    </citation>
    <scope>NUCLEOTIDE SEQUENCE [LARGE SCALE GENOMIC DNA]</scope>
    <source>
        <strain evidence="10 11">M9-3-2</strain>
    </source>
</reference>
<keyword evidence="5 7" id="KW-0472">Membrane</keyword>
<evidence type="ECO:0000256" key="5">
    <source>
        <dbReference type="ARBA" id="ARBA00023136"/>
    </source>
</evidence>
<dbReference type="Proteomes" id="UP000501991">
    <property type="component" value="Chromosome"/>
</dbReference>
<feature type="domain" description="Tyrosine-protein kinase G-rich" evidence="9">
    <location>
        <begin position="346"/>
        <end position="419"/>
    </location>
</feature>
<evidence type="ECO:0000256" key="2">
    <source>
        <dbReference type="ARBA" id="ARBA00022475"/>
    </source>
</evidence>
<feature type="coiled-coil region" evidence="6">
    <location>
        <begin position="256"/>
        <end position="304"/>
    </location>
</feature>
<dbReference type="PANTHER" id="PTHR32309">
    <property type="entry name" value="TYROSINE-PROTEIN KINASE"/>
    <property type="match status" value="1"/>
</dbReference>
<dbReference type="AlphaFoldDB" id="A0A6C1AZI0"/>
<feature type="transmembrane region" description="Helical" evidence="7">
    <location>
        <begin position="396"/>
        <end position="418"/>
    </location>
</feature>
<evidence type="ECO:0000313" key="10">
    <source>
        <dbReference type="EMBL" id="QID16762.1"/>
    </source>
</evidence>
<evidence type="ECO:0000256" key="4">
    <source>
        <dbReference type="ARBA" id="ARBA00022989"/>
    </source>
</evidence>
<feature type="coiled-coil region" evidence="6">
    <location>
        <begin position="337"/>
        <end position="371"/>
    </location>
</feature>
<keyword evidence="3 7" id="KW-0812">Transmembrane</keyword>
<dbReference type="Pfam" id="PF02706">
    <property type="entry name" value="Wzz"/>
    <property type="match status" value="1"/>
</dbReference>
<evidence type="ECO:0000256" key="1">
    <source>
        <dbReference type="ARBA" id="ARBA00004651"/>
    </source>
</evidence>
<sequence>MTLQQFLLILRARMWVVILTLLVVVGTAVAVSLILPKQYTATTSLVVDAKTNDPLTGGLLPAQMIPGYMATQVDIINSDRVAQRVVTQLKLTEAPSVQSDWRESTDGEGSVTVWLANRMKESLDVEPSRESNVINVSFTGADPKFAAALTNAWAQAYIDTSLELKVEPARQYAKWFDGKNAELRADLEAAQKRLSDYQQKQGIVATDERLDVENARLAELSSQLSAIQAQRVDSDSRRAQSGNADALPEVMQNGLIQNLKADLARQEATRDQLAGRYGSNHPELAKANAEISALRQRIADETRRVVRALGTNSRVDAQREAEIKASLEAQKKKVLALKAERDQINVLARDVENAQRAYDLVTQRLAQTNLESQTQQTNVVVLTPAVPPLKPSSPKIVLNTALAIFLGLLLGLGAALLLEMMDPRVRGVEDLVQMAGVPVLGVVPSGGKLKLVAAA</sequence>
<dbReference type="PANTHER" id="PTHR32309:SF13">
    <property type="entry name" value="FERRIC ENTEROBACTIN TRANSPORT PROTEIN FEPE"/>
    <property type="match status" value="1"/>
</dbReference>
<dbReference type="EMBL" id="CP048836">
    <property type="protein sequence ID" value="QID16762.1"/>
    <property type="molecule type" value="Genomic_DNA"/>
</dbReference>
<evidence type="ECO:0000256" key="6">
    <source>
        <dbReference type="SAM" id="Coils"/>
    </source>
</evidence>
<feature type="domain" description="Polysaccharide chain length determinant N-terminal" evidence="8">
    <location>
        <begin position="2"/>
        <end position="89"/>
    </location>
</feature>
<dbReference type="InterPro" id="IPR017468">
    <property type="entry name" value="Chain_len_reg_EpsF"/>
</dbReference>
<name>A0A6C1AZI0_9RHOO</name>
<organism evidence="10 11">
    <name type="scientific">Nitrogeniibacter mangrovi</name>
    <dbReference type="NCBI Taxonomy" id="2016596"/>
    <lineage>
        <taxon>Bacteria</taxon>
        <taxon>Pseudomonadati</taxon>
        <taxon>Pseudomonadota</taxon>
        <taxon>Betaproteobacteria</taxon>
        <taxon>Rhodocyclales</taxon>
        <taxon>Zoogloeaceae</taxon>
        <taxon>Nitrogeniibacter</taxon>
    </lineage>
</organism>
<feature type="coiled-coil region" evidence="6">
    <location>
        <begin position="180"/>
        <end position="230"/>
    </location>
</feature>
<keyword evidence="6" id="KW-0175">Coiled coil</keyword>
<proteinExistence type="predicted"/>
<keyword evidence="4 7" id="KW-1133">Transmembrane helix</keyword>
<keyword evidence="2" id="KW-1003">Cell membrane</keyword>